<accession>X1C5L3</accession>
<reference evidence="1" key="1">
    <citation type="journal article" date="2014" name="Front. Microbiol.">
        <title>High frequency of phylogenetically diverse reductive dehalogenase-homologous genes in deep subseafloor sedimentary metagenomes.</title>
        <authorList>
            <person name="Kawai M."/>
            <person name="Futagami T."/>
            <person name="Toyoda A."/>
            <person name="Takaki Y."/>
            <person name="Nishi S."/>
            <person name="Hori S."/>
            <person name="Arai W."/>
            <person name="Tsubouchi T."/>
            <person name="Morono Y."/>
            <person name="Uchiyama I."/>
            <person name="Ito T."/>
            <person name="Fujiyama A."/>
            <person name="Inagaki F."/>
            <person name="Takami H."/>
        </authorList>
    </citation>
    <scope>NUCLEOTIDE SEQUENCE</scope>
    <source>
        <strain evidence="1">Expedition CK06-06</strain>
    </source>
</reference>
<protein>
    <recommendedName>
        <fullName evidence="2">Methyltransferase type 11 domain-containing protein</fullName>
    </recommendedName>
</protein>
<dbReference type="SUPFAM" id="SSF53335">
    <property type="entry name" value="S-adenosyl-L-methionine-dependent methyltransferases"/>
    <property type="match status" value="1"/>
</dbReference>
<gene>
    <name evidence="1" type="ORF">S01H4_21394</name>
</gene>
<dbReference type="Gene3D" id="3.40.50.150">
    <property type="entry name" value="Vaccinia Virus protein VP39"/>
    <property type="match status" value="1"/>
</dbReference>
<dbReference type="AlphaFoldDB" id="X1C5L3"/>
<sequence>RKILDLFSEKSFDVVTVTDVIEHLTREEGIKLIEDAEKLARKKVIFFTPKIWDDNREAVKNPKYWSYGNIDNYHKSLWTEEDFTERGYTIIPWRAILAEKELK</sequence>
<dbReference type="InterPro" id="IPR029063">
    <property type="entry name" value="SAM-dependent_MTases_sf"/>
</dbReference>
<evidence type="ECO:0000313" key="1">
    <source>
        <dbReference type="EMBL" id="GAG79676.1"/>
    </source>
</evidence>
<name>X1C5L3_9ZZZZ</name>
<proteinExistence type="predicted"/>
<organism evidence="1">
    <name type="scientific">marine sediment metagenome</name>
    <dbReference type="NCBI Taxonomy" id="412755"/>
    <lineage>
        <taxon>unclassified sequences</taxon>
        <taxon>metagenomes</taxon>
        <taxon>ecological metagenomes</taxon>
    </lineage>
</organism>
<dbReference type="EMBL" id="BART01009688">
    <property type="protein sequence ID" value="GAG79676.1"/>
    <property type="molecule type" value="Genomic_DNA"/>
</dbReference>
<comment type="caution">
    <text evidence="1">The sequence shown here is derived from an EMBL/GenBank/DDBJ whole genome shotgun (WGS) entry which is preliminary data.</text>
</comment>
<feature type="non-terminal residue" evidence="1">
    <location>
        <position position="1"/>
    </location>
</feature>
<evidence type="ECO:0008006" key="2">
    <source>
        <dbReference type="Google" id="ProtNLM"/>
    </source>
</evidence>